<keyword evidence="2" id="KW-1133">Transmembrane helix</keyword>
<comment type="subcellular location">
    <subcellularLocation>
        <location evidence="4">Rough endoplasmic reticulum membrane</location>
        <topology evidence="4">Single-pass type I membrane protein</topology>
    </subcellularLocation>
</comment>
<evidence type="ECO:0000256" key="4">
    <source>
        <dbReference type="ARBA" id="ARBA00034697"/>
    </source>
</evidence>
<proteinExistence type="inferred from homology"/>
<keyword evidence="3" id="KW-0472">Membrane</keyword>
<dbReference type="GO" id="GO:0030867">
    <property type="term" value="C:rough endoplasmic reticulum membrane"/>
    <property type="evidence" value="ECO:0007669"/>
    <property type="project" value="UniProtKB-SubCell"/>
</dbReference>
<evidence type="ECO:0000256" key="5">
    <source>
        <dbReference type="ARBA" id="ARBA00034746"/>
    </source>
</evidence>
<dbReference type="Proteomes" id="UP000653454">
    <property type="component" value="Unassembled WGS sequence"/>
</dbReference>
<organism evidence="8 9">
    <name type="scientific">Plutella xylostella</name>
    <name type="common">Diamondback moth</name>
    <name type="synonym">Plutella maculipennis</name>
    <dbReference type="NCBI Taxonomy" id="51655"/>
    <lineage>
        <taxon>Eukaryota</taxon>
        <taxon>Metazoa</taxon>
        <taxon>Ecdysozoa</taxon>
        <taxon>Arthropoda</taxon>
        <taxon>Hexapoda</taxon>
        <taxon>Insecta</taxon>
        <taxon>Pterygota</taxon>
        <taxon>Neoptera</taxon>
        <taxon>Endopterygota</taxon>
        <taxon>Lepidoptera</taxon>
        <taxon>Glossata</taxon>
        <taxon>Ditrysia</taxon>
        <taxon>Yponomeutoidea</taxon>
        <taxon>Plutellidae</taxon>
        <taxon>Plutella</taxon>
    </lineage>
</organism>
<evidence type="ECO:0000256" key="7">
    <source>
        <dbReference type="ARBA" id="ARBA00034902"/>
    </source>
</evidence>
<dbReference type="PANTHER" id="PTHR12883">
    <property type="entry name" value="ADIPOCYTE-SPECIFIC PROTEIN 4-RELATED"/>
    <property type="match status" value="1"/>
</dbReference>
<dbReference type="GO" id="GO:0005509">
    <property type="term" value="F:calcium ion binding"/>
    <property type="evidence" value="ECO:0007669"/>
    <property type="project" value="InterPro"/>
</dbReference>
<sequence>MLIAKSIEFGLLSETGSDVVSLPGEEAGWRREAEHCFTIEEAGWRREAEHCFTMWCSGRSCCEGMLLTLKLIKRQDLLNVLINVARPKADTLQMKVQLGKDDGDPFVLCIAQKKTATRLAKEMHDLSVFCPERRPGDKHGLPASLSVMSESGEATAGMLDARATQCITLYHRKINYIHISDRYTRVAPEEQQAATTPPETEKVLVMSINIDGENDEDARPLLMLLFHMLDKLKRMRLSKEVRKCSLVKMAAMLHL</sequence>
<comment type="similarity">
    <text evidence="5">Belongs to the CCDC47 family.</text>
</comment>
<dbReference type="InterPro" id="IPR012879">
    <property type="entry name" value="CCDC47"/>
</dbReference>
<keyword evidence="1" id="KW-0812">Transmembrane</keyword>
<dbReference type="Pfam" id="PF07946">
    <property type="entry name" value="CCDC47"/>
    <property type="match status" value="1"/>
</dbReference>
<evidence type="ECO:0000256" key="3">
    <source>
        <dbReference type="ARBA" id="ARBA00023136"/>
    </source>
</evidence>
<reference evidence="8" key="1">
    <citation type="submission" date="2020-11" db="EMBL/GenBank/DDBJ databases">
        <authorList>
            <person name="Whiteford S."/>
        </authorList>
    </citation>
    <scope>NUCLEOTIDE SEQUENCE</scope>
</reference>
<accession>A0A8S4FTX4</accession>
<dbReference type="GO" id="GO:0032469">
    <property type="term" value="P:endoplasmic reticulum calcium ion homeostasis"/>
    <property type="evidence" value="ECO:0007669"/>
    <property type="project" value="InterPro"/>
</dbReference>
<dbReference type="EMBL" id="CAJHNJ030000042">
    <property type="protein sequence ID" value="CAG9130624.1"/>
    <property type="molecule type" value="Genomic_DNA"/>
</dbReference>
<evidence type="ECO:0000256" key="1">
    <source>
        <dbReference type="ARBA" id="ARBA00022692"/>
    </source>
</evidence>
<evidence type="ECO:0000313" key="9">
    <source>
        <dbReference type="Proteomes" id="UP000653454"/>
    </source>
</evidence>
<gene>
    <name evidence="8" type="ORF">PLXY2_LOCUS9998</name>
</gene>
<dbReference type="AlphaFoldDB" id="A0A8S4FTX4"/>
<protein>
    <recommendedName>
        <fullName evidence="6">PAT complex subunit CCDC47</fullName>
    </recommendedName>
    <alternativeName>
        <fullName evidence="7">Coiled-coil domain-containing protein 47</fullName>
    </alternativeName>
</protein>
<evidence type="ECO:0000256" key="2">
    <source>
        <dbReference type="ARBA" id="ARBA00022989"/>
    </source>
</evidence>
<dbReference type="PANTHER" id="PTHR12883:SF0">
    <property type="entry name" value="PAT COMPLEX SUBUNIT CCDC47"/>
    <property type="match status" value="1"/>
</dbReference>
<evidence type="ECO:0000256" key="6">
    <source>
        <dbReference type="ARBA" id="ARBA00034875"/>
    </source>
</evidence>
<evidence type="ECO:0000313" key="8">
    <source>
        <dbReference type="EMBL" id="CAG9130624.1"/>
    </source>
</evidence>
<keyword evidence="9" id="KW-1185">Reference proteome</keyword>
<name>A0A8S4FTX4_PLUXY</name>
<comment type="caution">
    <text evidence="8">The sequence shown here is derived from an EMBL/GenBank/DDBJ whole genome shotgun (WGS) entry which is preliminary data.</text>
</comment>